<accession>A0ABP0NUD5</accession>
<dbReference type="Proteomes" id="UP001642484">
    <property type="component" value="Unassembled WGS sequence"/>
</dbReference>
<proteinExistence type="predicted"/>
<name>A0ABP0NUD5_9DINO</name>
<keyword evidence="2" id="KW-1185">Reference proteome</keyword>
<organism evidence="1 2">
    <name type="scientific">Durusdinium trenchii</name>
    <dbReference type="NCBI Taxonomy" id="1381693"/>
    <lineage>
        <taxon>Eukaryota</taxon>
        <taxon>Sar</taxon>
        <taxon>Alveolata</taxon>
        <taxon>Dinophyceae</taxon>
        <taxon>Suessiales</taxon>
        <taxon>Symbiodiniaceae</taxon>
        <taxon>Durusdinium</taxon>
    </lineage>
</organism>
<sequence>MGGVGNGDIILWDFEVKARRKLVKMPSAVNALSVNLVSWKSVFTFTCLYTCVCELST</sequence>
<comment type="caution">
    <text evidence="1">The sequence shown here is derived from an EMBL/GenBank/DDBJ whole genome shotgun (WGS) entry which is preliminary data.</text>
</comment>
<evidence type="ECO:0000313" key="1">
    <source>
        <dbReference type="EMBL" id="CAK9067101.1"/>
    </source>
</evidence>
<evidence type="ECO:0000313" key="2">
    <source>
        <dbReference type="Proteomes" id="UP001642484"/>
    </source>
</evidence>
<reference evidence="1 2" key="1">
    <citation type="submission" date="2024-02" db="EMBL/GenBank/DDBJ databases">
        <authorList>
            <person name="Chen Y."/>
            <person name="Shah S."/>
            <person name="Dougan E. K."/>
            <person name="Thang M."/>
            <person name="Chan C."/>
        </authorList>
    </citation>
    <scope>NUCLEOTIDE SEQUENCE [LARGE SCALE GENOMIC DNA]</scope>
</reference>
<gene>
    <name evidence="1" type="ORF">CCMP2556_LOCUS32974</name>
</gene>
<protein>
    <submittedName>
        <fullName evidence="1">Uncharacterized protein</fullName>
    </submittedName>
</protein>
<dbReference type="EMBL" id="CAXAMN010022173">
    <property type="protein sequence ID" value="CAK9067101.1"/>
    <property type="molecule type" value="Genomic_DNA"/>
</dbReference>